<evidence type="ECO:0000256" key="1">
    <source>
        <dbReference type="SAM" id="MobiDB-lite"/>
    </source>
</evidence>
<dbReference type="AlphaFoldDB" id="A0A4Q9PU91"/>
<dbReference type="EMBL" id="ML143460">
    <property type="protein sequence ID" value="TBU25536.1"/>
    <property type="molecule type" value="Genomic_DNA"/>
</dbReference>
<keyword evidence="4" id="KW-1185">Reference proteome</keyword>
<organism evidence="3 4">
    <name type="scientific">Dichomitus squalens</name>
    <dbReference type="NCBI Taxonomy" id="114155"/>
    <lineage>
        <taxon>Eukaryota</taxon>
        <taxon>Fungi</taxon>
        <taxon>Dikarya</taxon>
        <taxon>Basidiomycota</taxon>
        <taxon>Agaricomycotina</taxon>
        <taxon>Agaricomycetes</taxon>
        <taxon>Polyporales</taxon>
        <taxon>Polyporaceae</taxon>
        <taxon>Dichomitus</taxon>
    </lineage>
</organism>
<evidence type="ECO:0000313" key="3">
    <source>
        <dbReference type="EMBL" id="TBU58097.1"/>
    </source>
</evidence>
<dbReference type="EMBL" id="ML145129">
    <property type="protein sequence ID" value="TBU58097.1"/>
    <property type="molecule type" value="Genomic_DNA"/>
</dbReference>
<proteinExistence type="predicted"/>
<name>A0A4Q9PU91_9APHY</name>
<sequence>MWPTAGPTRRPPKPAPRDPTRRLSFATLQGRTRPYSSERPRRAAPTPQLRIRVSSTTTPIIPPPMWPSNSLAYAVFPTIPLVVDTTHVFPPHCTARPPQRPHSRTSNARGTT</sequence>
<protein>
    <submittedName>
        <fullName evidence="3">Uncharacterized protein</fullName>
    </submittedName>
</protein>
<dbReference type="Proteomes" id="UP000292957">
    <property type="component" value="Unassembled WGS sequence"/>
</dbReference>
<dbReference type="Proteomes" id="UP000292082">
    <property type="component" value="Unassembled WGS sequence"/>
</dbReference>
<gene>
    <name evidence="3" type="ORF">BD310DRAFT_820170</name>
    <name evidence="2" type="ORF">BD311DRAFT_780302</name>
</gene>
<feature type="region of interest" description="Disordered" evidence="1">
    <location>
        <begin position="1"/>
        <end position="49"/>
    </location>
</feature>
<evidence type="ECO:0000313" key="4">
    <source>
        <dbReference type="Proteomes" id="UP000292082"/>
    </source>
</evidence>
<reference evidence="3 4" key="1">
    <citation type="submission" date="2019-01" db="EMBL/GenBank/DDBJ databases">
        <title>Draft genome sequences of three monokaryotic isolates of the white-rot basidiomycete fungus Dichomitus squalens.</title>
        <authorList>
            <consortium name="DOE Joint Genome Institute"/>
            <person name="Lopez S.C."/>
            <person name="Andreopoulos B."/>
            <person name="Pangilinan J."/>
            <person name="Lipzen A."/>
            <person name="Riley R."/>
            <person name="Ahrendt S."/>
            <person name="Ng V."/>
            <person name="Barry K."/>
            <person name="Daum C."/>
            <person name="Grigoriev I.V."/>
            <person name="Hilden K.S."/>
            <person name="Makela M.R."/>
            <person name="de Vries R.P."/>
        </authorList>
    </citation>
    <scope>NUCLEOTIDE SEQUENCE [LARGE SCALE GENOMIC DNA]</scope>
    <source>
        <strain evidence="3 4">CBS 464.89</strain>
        <strain evidence="2">OM18370.1</strain>
    </source>
</reference>
<accession>A0A4Q9PU91</accession>
<evidence type="ECO:0000313" key="2">
    <source>
        <dbReference type="EMBL" id="TBU25536.1"/>
    </source>
</evidence>
<feature type="region of interest" description="Disordered" evidence="1">
    <location>
        <begin position="92"/>
        <end position="112"/>
    </location>
</feature>